<name>A0A1F6BSK6_9BACT</name>
<accession>A0A1F6BSK6</accession>
<dbReference type="InterPro" id="IPR041706">
    <property type="entry name" value="YchF_N"/>
</dbReference>
<dbReference type="InterPro" id="IPR027417">
    <property type="entry name" value="P-loop_NTPase"/>
</dbReference>
<dbReference type="PROSITE" id="PS51710">
    <property type="entry name" value="G_OBG"/>
    <property type="match status" value="1"/>
</dbReference>
<proteinExistence type="inferred from homology"/>
<evidence type="ECO:0000256" key="4">
    <source>
        <dbReference type="ARBA" id="ARBA00022842"/>
    </source>
</evidence>
<feature type="binding site" evidence="5">
    <location>
        <begin position="11"/>
        <end position="16"/>
    </location>
    <ligand>
        <name>ATP</name>
        <dbReference type="ChEBI" id="CHEBI:30616"/>
    </ligand>
</feature>
<keyword evidence="2 5" id="KW-0547">Nucleotide-binding</keyword>
<protein>
    <recommendedName>
        <fullName evidence="5">Ribosome-binding ATPase YchF</fullName>
    </recommendedName>
</protein>
<dbReference type="InterPro" id="IPR031167">
    <property type="entry name" value="G_OBG"/>
</dbReference>
<dbReference type="SUPFAM" id="SSF81271">
    <property type="entry name" value="TGS-like"/>
    <property type="match status" value="1"/>
</dbReference>
<dbReference type="Gene3D" id="1.10.150.300">
    <property type="entry name" value="TGS-like domain"/>
    <property type="match status" value="1"/>
</dbReference>
<dbReference type="NCBIfam" id="TIGR00092">
    <property type="entry name" value="redox-regulated ATPase YchF"/>
    <property type="match status" value="1"/>
</dbReference>
<dbReference type="GO" id="GO:0016887">
    <property type="term" value="F:ATP hydrolysis activity"/>
    <property type="evidence" value="ECO:0007669"/>
    <property type="project" value="UniProtKB-UniRule"/>
</dbReference>
<evidence type="ECO:0000313" key="8">
    <source>
        <dbReference type="Proteomes" id="UP000179014"/>
    </source>
</evidence>
<evidence type="ECO:0000259" key="6">
    <source>
        <dbReference type="PROSITE" id="PS51710"/>
    </source>
</evidence>
<dbReference type="GO" id="GO:0005525">
    <property type="term" value="F:GTP binding"/>
    <property type="evidence" value="ECO:0007669"/>
    <property type="project" value="InterPro"/>
</dbReference>
<dbReference type="GO" id="GO:0005737">
    <property type="term" value="C:cytoplasm"/>
    <property type="evidence" value="ECO:0007669"/>
    <property type="project" value="TreeGrafter"/>
</dbReference>
<dbReference type="InterPro" id="IPR013029">
    <property type="entry name" value="YchF_C"/>
</dbReference>
<dbReference type="PRINTS" id="PR00326">
    <property type="entry name" value="GTP1OBG"/>
</dbReference>
<dbReference type="Pfam" id="PF06071">
    <property type="entry name" value="YchF-GTPase_C"/>
    <property type="match status" value="1"/>
</dbReference>
<evidence type="ECO:0000313" key="7">
    <source>
        <dbReference type="EMBL" id="OGG39925.1"/>
    </source>
</evidence>
<dbReference type="CDD" id="cd01900">
    <property type="entry name" value="YchF"/>
    <property type="match status" value="1"/>
</dbReference>
<dbReference type="InterPro" id="IPR012675">
    <property type="entry name" value="Beta-grasp_dom_sf"/>
</dbReference>
<dbReference type="SUPFAM" id="SSF52540">
    <property type="entry name" value="P-loop containing nucleoside triphosphate hydrolases"/>
    <property type="match status" value="1"/>
</dbReference>
<organism evidence="7 8">
    <name type="scientific">Candidatus Kaiserbacteria bacterium GWA2_50_9</name>
    <dbReference type="NCBI Taxonomy" id="1798474"/>
    <lineage>
        <taxon>Bacteria</taxon>
        <taxon>Candidatus Kaiseribacteriota</taxon>
    </lineage>
</organism>
<dbReference type="EMBL" id="MFKN01000036">
    <property type="protein sequence ID" value="OGG39925.1"/>
    <property type="molecule type" value="Genomic_DNA"/>
</dbReference>
<dbReference type="GO" id="GO:0046872">
    <property type="term" value="F:metal ion binding"/>
    <property type="evidence" value="ECO:0007669"/>
    <property type="project" value="UniProtKB-KW"/>
</dbReference>
<comment type="function">
    <text evidence="5">ATPase that binds to both the 70S ribosome and the 50S ribosomal subunit in a nucleotide-independent manner.</text>
</comment>
<dbReference type="InterPro" id="IPR023192">
    <property type="entry name" value="TGS-like_dom_sf"/>
</dbReference>
<comment type="caution">
    <text evidence="7">The sequence shown here is derived from an EMBL/GenBank/DDBJ whole genome shotgun (WGS) entry which is preliminary data.</text>
</comment>
<dbReference type="InterPro" id="IPR012676">
    <property type="entry name" value="TGS-like"/>
</dbReference>
<reference evidence="7 8" key="1">
    <citation type="journal article" date="2016" name="Nat. Commun.">
        <title>Thousands of microbial genomes shed light on interconnected biogeochemical processes in an aquifer system.</title>
        <authorList>
            <person name="Anantharaman K."/>
            <person name="Brown C.T."/>
            <person name="Hug L.A."/>
            <person name="Sharon I."/>
            <person name="Castelle C.J."/>
            <person name="Probst A.J."/>
            <person name="Thomas B.C."/>
            <person name="Singh A."/>
            <person name="Wilkins M.J."/>
            <person name="Karaoz U."/>
            <person name="Brodie E.L."/>
            <person name="Williams K.H."/>
            <person name="Hubbard S.S."/>
            <person name="Banfield J.F."/>
        </authorList>
    </citation>
    <scope>NUCLEOTIDE SEQUENCE [LARGE SCALE GENOMIC DNA]</scope>
</reference>
<evidence type="ECO:0000256" key="2">
    <source>
        <dbReference type="ARBA" id="ARBA00022741"/>
    </source>
</evidence>
<dbReference type="InterPro" id="IPR004396">
    <property type="entry name" value="ATPase_YchF/OLA1"/>
</dbReference>
<dbReference type="GO" id="GO:0005524">
    <property type="term" value="F:ATP binding"/>
    <property type="evidence" value="ECO:0007669"/>
    <property type="project" value="UniProtKB-UniRule"/>
</dbReference>
<dbReference type="Proteomes" id="UP000179014">
    <property type="component" value="Unassembled WGS sequence"/>
</dbReference>
<evidence type="ECO:0000256" key="3">
    <source>
        <dbReference type="ARBA" id="ARBA00022840"/>
    </source>
</evidence>
<evidence type="ECO:0000256" key="1">
    <source>
        <dbReference type="ARBA" id="ARBA00022723"/>
    </source>
</evidence>
<gene>
    <name evidence="5" type="primary">ychF</name>
    <name evidence="7" type="ORF">A2118_01085</name>
</gene>
<dbReference type="FunFam" id="1.10.150.300:FF:000001">
    <property type="entry name" value="Ribosome-binding ATPase YchF"/>
    <property type="match status" value="1"/>
</dbReference>
<dbReference type="Pfam" id="PF01926">
    <property type="entry name" value="MMR_HSR1"/>
    <property type="match status" value="1"/>
</dbReference>
<dbReference type="GO" id="GO:0043023">
    <property type="term" value="F:ribosomal large subunit binding"/>
    <property type="evidence" value="ECO:0007669"/>
    <property type="project" value="UniProtKB-UniRule"/>
</dbReference>
<dbReference type="PANTHER" id="PTHR23305">
    <property type="entry name" value="OBG GTPASE FAMILY"/>
    <property type="match status" value="1"/>
</dbReference>
<dbReference type="InterPro" id="IPR006073">
    <property type="entry name" value="GTP-bd"/>
</dbReference>
<keyword evidence="3 5" id="KW-0067">ATP-binding</keyword>
<dbReference type="Gene3D" id="3.10.20.30">
    <property type="match status" value="1"/>
</dbReference>
<sequence>MLKIGIVGLPNVGKSTLFNALTKASVPCENYPFCTIDPSVGVVGVPDTRLGALATFSKSEKVIPAAIEFVDIAGLVKGAAEGEGLGNQFLANIRETDAILQVVRFFDDTNIVHVDNEVEPYKDIEIINMELVLSDGEQVRKRRDKIEGDIRAGRKEFVTEDAVLTKLMQNFAAGKLALHAGLTDDEVKLIAHLNLLTMKPILYALNKKSGGHNLDELADGRAERAYELIKLLDGRYIFLDASTERELNDVADDDRESFRQELGVPEDGLVGLIRGAYEILGLISFFTTGTDETRAWTVPAGSTAPIAGAAIHNDFLTKFIRAEVIEYQKLLEAGSYAAAREKGLVRTEGKEYIVKDGDVMVFLHG</sequence>
<dbReference type="STRING" id="1798474.A2118_01085"/>
<dbReference type="PIRSF" id="PIRSF006641">
    <property type="entry name" value="CHP00092"/>
    <property type="match status" value="1"/>
</dbReference>
<evidence type="ECO:0000256" key="5">
    <source>
        <dbReference type="HAMAP-Rule" id="MF_00944"/>
    </source>
</evidence>
<dbReference type="PANTHER" id="PTHR23305:SF18">
    <property type="entry name" value="OBG-TYPE G DOMAIN-CONTAINING PROTEIN"/>
    <property type="match status" value="1"/>
</dbReference>
<keyword evidence="1" id="KW-0479">Metal-binding</keyword>
<keyword evidence="4" id="KW-0460">Magnesium</keyword>
<dbReference type="Gene3D" id="3.40.50.300">
    <property type="entry name" value="P-loop containing nucleotide triphosphate hydrolases"/>
    <property type="match status" value="1"/>
</dbReference>
<feature type="domain" description="OBG-type G" evidence="6">
    <location>
        <begin position="2"/>
        <end position="207"/>
    </location>
</feature>
<dbReference type="AlphaFoldDB" id="A0A1F6BSK6"/>
<comment type="similarity">
    <text evidence="5">Belongs to the TRAFAC class OBG-HflX-like GTPase superfamily. OBG GTPase family. YchF/OLA1 subfamily.</text>
</comment>
<dbReference type="HAMAP" id="MF_00944">
    <property type="entry name" value="YchF_OLA1_ATPase"/>
    <property type="match status" value="1"/>
</dbReference>
<dbReference type="FunFam" id="3.10.20.30:FF:000001">
    <property type="entry name" value="Ribosome-binding ATPase YchF"/>
    <property type="match status" value="1"/>
</dbReference>